<dbReference type="Pfam" id="PF00291">
    <property type="entry name" value="PALP"/>
    <property type="match status" value="1"/>
</dbReference>
<evidence type="ECO:0000313" key="6">
    <source>
        <dbReference type="Proteomes" id="UP001621714"/>
    </source>
</evidence>
<comment type="similarity">
    <text evidence="2">Belongs to the ACC deaminase/D-cysteine desulfhydrase family.</text>
</comment>
<dbReference type="RefSeq" id="WP_405339947.1">
    <property type="nucleotide sequence ID" value="NZ_JBANFI010000005.1"/>
</dbReference>
<dbReference type="InterPro" id="IPR036052">
    <property type="entry name" value="TrpB-like_PALP_sf"/>
</dbReference>
<feature type="domain" description="Tryptophan synthase beta chain-like PALP" evidence="4">
    <location>
        <begin position="61"/>
        <end position="295"/>
    </location>
</feature>
<organism evidence="5 6">
    <name type="scientific">Marinospirillum alkalitolerans</name>
    <dbReference type="NCBI Taxonomy" id="3123374"/>
    <lineage>
        <taxon>Bacteria</taxon>
        <taxon>Pseudomonadati</taxon>
        <taxon>Pseudomonadota</taxon>
        <taxon>Gammaproteobacteria</taxon>
        <taxon>Oceanospirillales</taxon>
        <taxon>Oceanospirillaceae</taxon>
        <taxon>Marinospirillum</taxon>
    </lineage>
</organism>
<keyword evidence="6" id="KW-1185">Reference proteome</keyword>
<evidence type="ECO:0000313" key="5">
    <source>
        <dbReference type="EMBL" id="MFK7161337.1"/>
    </source>
</evidence>
<dbReference type="SUPFAM" id="SSF53686">
    <property type="entry name" value="Tryptophan synthase beta subunit-like PLP-dependent enzymes"/>
    <property type="match status" value="1"/>
</dbReference>
<keyword evidence="3" id="KW-0663">Pyridoxal phosphate</keyword>
<evidence type="ECO:0000256" key="3">
    <source>
        <dbReference type="ARBA" id="ARBA00022898"/>
    </source>
</evidence>
<evidence type="ECO:0000259" key="4">
    <source>
        <dbReference type="Pfam" id="PF00291"/>
    </source>
</evidence>
<dbReference type="PANTHER" id="PTHR43780:SF2">
    <property type="entry name" value="1-AMINOCYCLOPROPANE-1-CARBOXYLATE DEAMINASE-RELATED"/>
    <property type="match status" value="1"/>
</dbReference>
<gene>
    <name evidence="5" type="ORF">V6U78_09850</name>
</gene>
<comment type="caution">
    <text evidence="5">The sequence shown here is derived from an EMBL/GenBank/DDBJ whole genome shotgun (WGS) entry which is preliminary data.</text>
</comment>
<dbReference type="PANTHER" id="PTHR43780">
    <property type="entry name" value="1-AMINOCYCLOPROPANE-1-CARBOXYLATE DEAMINASE-RELATED"/>
    <property type="match status" value="1"/>
</dbReference>
<dbReference type="InterPro" id="IPR001926">
    <property type="entry name" value="TrpB-like_PALP"/>
</dbReference>
<proteinExistence type="inferred from homology"/>
<accession>A0ABW8Q130</accession>
<dbReference type="Proteomes" id="UP001621714">
    <property type="component" value="Unassembled WGS sequence"/>
</dbReference>
<dbReference type="EMBL" id="JBANFI010000005">
    <property type="protein sequence ID" value="MFK7161337.1"/>
    <property type="molecule type" value="Genomic_DNA"/>
</dbReference>
<sequence>MLASASLPADWPWWSPERGHWRRWQHPQWAAQQVDCWIYQLQEPSRVLSGNKLAKLDRPLQQALAEGRRGLATFGGAFSNHLAATAAACAQLGLASVGWVRSFQALDRANPTLSFCHQQGMVLRALTPQQYRQRHDPAFLAQLQSDYADYLWVPEGGSSAAAVAGVARLDLHQTPAGPATHIATATGSGGTLAGLALGHPQLKVLGVAVVKDASLFARLQEWTAYQTNWQLITDQVGAGYARCDPELLDFCVQTSAQLGLGVEPVYTGKALRGLLRHYQTQPLPPRSRLVFWHTGGLQGVAGLRYRGVITPEQAACLLPLSSSSASIA</sequence>
<reference evidence="5 6" key="1">
    <citation type="submission" date="2024-02" db="EMBL/GenBank/DDBJ databases">
        <title>Marinospirillum sp. MEB 164 isolated from Lonar lake sediment.</title>
        <authorList>
            <person name="Joshi A."/>
            <person name="Thite S."/>
        </authorList>
    </citation>
    <scope>NUCLEOTIDE SEQUENCE [LARGE SCALE GENOMIC DNA]</scope>
    <source>
        <strain evidence="5 6">MEB164</strain>
    </source>
</reference>
<dbReference type="Gene3D" id="3.40.50.1100">
    <property type="match status" value="2"/>
</dbReference>
<protein>
    <submittedName>
        <fullName evidence="5">Pyridoxal-phosphate dependent enzyme</fullName>
    </submittedName>
</protein>
<dbReference type="InterPro" id="IPR027278">
    <property type="entry name" value="ACCD_DCysDesulf"/>
</dbReference>
<evidence type="ECO:0000256" key="2">
    <source>
        <dbReference type="ARBA" id="ARBA00008639"/>
    </source>
</evidence>
<comment type="cofactor">
    <cofactor evidence="1">
        <name>pyridoxal 5'-phosphate</name>
        <dbReference type="ChEBI" id="CHEBI:597326"/>
    </cofactor>
</comment>
<dbReference type="PIRSF" id="PIRSF006278">
    <property type="entry name" value="ACCD_DCysDesulf"/>
    <property type="match status" value="1"/>
</dbReference>
<evidence type="ECO:0000256" key="1">
    <source>
        <dbReference type="ARBA" id="ARBA00001933"/>
    </source>
</evidence>
<name>A0ABW8Q130_9GAMM</name>